<keyword evidence="1" id="KW-0812">Transmembrane</keyword>
<dbReference type="Pfam" id="PF04120">
    <property type="entry name" value="Iron_permease"/>
    <property type="match status" value="3"/>
</dbReference>
<keyword evidence="1" id="KW-1133">Transmembrane helix</keyword>
<dbReference type="InterPro" id="IPR007251">
    <property type="entry name" value="Iron_permease_Fet4"/>
</dbReference>
<proteinExistence type="predicted"/>
<dbReference type="EMBL" id="LGSR01000028">
    <property type="protein sequence ID" value="KOS17041.1"/>
    <property type="molecule type" value="Genomic_DNA"/>
</dbReference>
<feature type="transmembrane region" description="Helical" evidence="1">
    <location>
        <begin position="113"/>
        <end position="132"/>
    </location>
</feature>
<feature type="transmembrane region" description="Helical" evidence="1">
    <location>
        <begin position="202"/>
        <end position="226"/>
    </location>
</feature>
<feature type="transmembrane region" description="Helical" evidence="1">
    <location>
        <begin position="89"/>
        <end position="107"/>
    </location>
</feature>
<keyword evidence="1" id="KW-0472">Membrane</keyword>
<protein>
    <submittedName>
        <fullName evidence="2">Low-affinity iron/zinc ion transport protein fet4</fullName>
    </submittedName>
</protein>
<feature type="transmembrane region" description="Helical" evidence="1">
    <location>
        <begin position="347"/>
        <end position="366"/>
    </location>
</feature>
<sequence>MFLRKIAEYLATPGAKGAVNDTAHTQVVPQPNLSLIEQQEGKDVSLHVLVQQAPEKATANITGYVEHAKANRLDRWLDQVVKASGSQPVFLMMVGGVLAWAFLGIPYGESDQWAALISDVQAIISYAFDSLLMRQQLNRYERQIHVSAQLRSRIASQRRMLREIHGSGKYKKGSVEQIINARPSKFGADLPAEGWTSRISNYAAAFLGHFATVCMYWVCIVIWLGFGDSQGWSDRWQLNINSATSALMILIFTFLANIHERHDDYVEECLDAIFQVDSDVEVKLRTMTGDTMPNPTITVPGPQLTRTQRVIFYYADVIGTLVGIALLIIVLVVWVCIGPAMHWNNNWWLLIGTYAGLVGLIDGFVLRNVQARLHEYEVAALDQVKLDDVGIFDEIGVPEPEKTHMLDYCSLNYRLSTRMGTVCAHEITVMAGIVLVIGLIVGASAMKWTTTGQLLCNIPPSIVESFFMMILITGHNLSEAEWRTDLHNMYLGRLRLLAYVDHLEEE</sequence>
<comment type="caution">
    <text evidence="2">The sequence shown here is derived from an EMBL/GenBank/DDBJ whole genome shotgun (WGS) entry which is preliminary data.</text>
</comment>
<accession>A0A0M8N071</accession>
<dbReference type="OrthoDB" id="2224262at2759"/>
<name>A0A0M8N071_ESCWE</name>
<dbReference type="GO" id="GO:0055085">
    <property type="term" value="P:transmembrane transport"/>
    <property type="evidence" value="ECO:0007669"/>
    <property type="project" value="InterPro"/>
</dbReference>
<feature type="transmembrane region" description="Helical" evidence="1">
    <location>
        <begin position="311"/>
        <end position="335"/>
    </location>
</feature>
<evidence type="ECO:0000313" key="2">
    <source>
        <dbReference type="EMBL" id="KOS17041.1"/>
    </source>
</evidence>
<evidence type="ECO:0000313" key="3">
    <source>
        <dbReference type="Proteomes" id="UP000053831"/>
    </source>
</evidence>
<evidence type="ECO:0000256" key="1">
    <source>
        <dbReference type="SAM" id="Phobius"/>
    </source>
</evidence>
<reference evidence="2 3" key="1">
    <citation type="submission" date="2015-07" db="EMBL/GenBank/DDBJ databases">
        <title>The genome of the fungus Escovopsis weberi, a specialized disease agent of ant agriculture.</title>
        <authorList>
            <person name="de Man T.J."/>
            <person name="Stajich J.E."/>
            <person name="Kubicek C.P."/>
            <person name="Chenthamara K."/>
            <person name="Atanasova L."/>
            <person name="Druzhinina I.S."/>
            <person name="Birnbaum S."/>
            <person name="Barribeau S.M."/>
            <person name="Teiling C."/>
            <person name="Suen G."/>
            <person name="Currie C."/>
            <person name="Gerardo N.M."/>
        </authorList>
    </citation>
    <scope>NUCLEOTIDE SEQUENCE [LARGE SCALE GENOMIC DNA]</scope>
</reference>
<gene>
    <name evidence="2" type="ORF">ESCO_005848</name>
</gene>
<feature type="transmembrane region" description="Helical" evidence="1">
    <location>
        <begin position="427"/>
        <end position="446"/>
    </location>
</feature>
<dbReference type="AlphaFoldDB" id="A0A0M8N071"/>
<keyword evidence="3" id="KW-1185">Reference proteome</keyword>
<organism evidence="2 3">
    <name type="scientific">Escovopsis weberi</name>
    <dbReference type="NCBI Taxonomy" id="150374"/>
    <lineage>
        <taxon>Eukaryota</taxon>
        <taxon>Fungi</taxon>
        <taxon>Dikarya</taxon>
        <taxon>Ascomycota</taxon>
        <taxon>Pezizomycotina</taxon>
        <taxon>Sordariomycetes</taxon>
        <taxon>Hypocreomycetidae</taxon>
        <taxon>Hypocreales</taxon>
        <taxon>Hypocreaceae</taxon>
        <taxon>Escovopsis</taxon>
    </lineage>
</organism>
<dbReference type="STRING" id="150374.A0A0M8N071"/>
<feature type="transmembrane region" description="Helical" evidence="1">
    <location>
        <begin position="238"/>
        <end position="258"/>
    </location>
</feature>
<dbReference type="Proteomes" id="UP000053831">
    <property type="component" value="Unassembled WGS sequence"/>
</dbReference>